<dbReference type="AlphaFoldDB" id="A0A6A1WPZ2"/>
<dbReference type="GO" id="GO:0003677">
    <property type="term" value="F:DNA binding"/>
    <property type="evidence" value="ECO:0007669"/>
    <property type="project" value="UniProtKB-KW"/>
</dbReference>
<dbReference type="OrthoDB" id="5973733at2759"/>
<reference evidence="2 3" key="2">
    <citation type="journal article" date="2019" name="Plant Biotechnol. J.">
        <title>The red bayberry genome and genetic basis of sex determination.</title>
        <authorList>
            <person name="Jia H.M."/>
            <person name="Jia H.J."/>
            <person name="Cai Q.L."/>
            <person name="Wang Y."/>
            <person name="Zhao H.B."/>
            <person name="Yang W.F."/>
            <person name="Wang G.Y."/>
            <person name="Li Y.H."/>
            <person name="Zhan D.L."/>
            <person name="Shen Y.T."/>
            <person name="Niu Q.F."/>
            <person name="Chang L."/>
            <person name="Qiu J."/>
            <person name="Zhao L."/>
            <person name="Xie H.B."/>
            <person name="Fu W.Y."/>
            <person name="Jin J."/>
            <person name="Li X.W."/>
            <person name="Jiao Y."/>
            <person name="Zhou C.C."/>
            <person name="Tu T."/>
            <person name="Chai C.Y."/>
            <person name="Gao J.L."/>
            <person name="Fan L.J."/>
            <person name="van de Weg E."/>
            <person name="Wang J.Y."/>
            <person name="Gao Z.S."/>
        </authorList>
    </citation>
    <scope>NUCLEOTIDE SEQUENCE [LARGE SCALE GENOMIC DNA]</scope>
    <source>
        <tissue evidence="2">Leaves</tissue>
    </source>
</reference>
<protein>
    <submittedName>
        <fullName evidence="2">Homeobox-leucine zipper protein ANTHOCYANINLESS 2</fullName>
    </submittedName>
</protein>
<proteinExistence type="predicted"/>
<evidence type="ECO:0000313" key="3">
    <source>
        <dbReference type="Proteomes" id="UP000516437"/>
    </source>
</evidence>
<organism evidence="2 3">
    <name type="scientific">Morella rubra</name>
    <name type="common">Chinese bayberry</name>
    <dbReference type="NCBI Taxonomy" id="262757"/>
    <lineage>
        <taxon>Eukaryota</taxon>
        <taxon>Viridiplantae</taxon>
        <taxon>Streptophyta</taxon>
        <taxon>Embryophyta</taxon>
        <taxon>Tracheophyta</taxon>
        <taxon>Spermatophyta</taxon>
        <taxon>Magnoliopsida</taxon>
        <taxon>eudicotyledons</taxon>
        <taxon>Gunneridae</taxon>
        <taxon>Pentapetalae</taxon>
        <taxon>rosids</taxon>
        <taxon>fabids</taxon>
        <taxon>Fagales</taxon>
        <taxon>Myricaceae</taxon>
        <taxon>Morella</taxon>
    </lineage>
</organism>
<keyword evidence="3" id="KW-1185">Reference proteome</keyword>
<keyword evidence="2" id="KW-0238">DNA-binding</keyword>
<dbReference type="EMBL" id="RXIC02000019">
    <property type="protein sequence ID" value="KAB1225128.1"/>
    <property type="molecule type" value="Genomic_DNA"/>
</dbReference>
<gene>
    <name evidence="2" type="ORF">CJ030_MR1G008485</name>
    <name evidence="1" type="ORF">CJ030_MR1G018005</name>
</gene>
<comment type="caution">
    <text evidence="2">The sequence shown here is derived from an EMBL/GenBank/DDBJ whole genome shotgun (WGS) entry which is preliminary data.</text>
</comment>
<dbReference type="EMBL" id="RXIC02000019">
    <property type="protein sequence ID" value="KAB1226666.1"/>
    <property type="molecule type" value="Genomic_DNA"/>
</dbReference>
<name>A0A6A1WPZ2_9ROSI</name>
<reference evidence="2" key="3">
    <citation type="submission" date="2019-09" db="EMBL/GenBank/DDBJ databases">
        <authorList>
            <person name="Gao Z."/>
        </authorList>
    </citation>
    <scope>NUCLEOTIDE SEQUENCE</scope>
    <source>
        <tissue evidence="2">Leaves</tissue>
    </source>
</reference>
<keyword evidence="2" id="KW-0371">Homeobox</keyword>
<dbReference type="Proteomes" id="UP000516437">
    <property type="component" value="Chromosome 1"/>
</dbReference>
<reference evidence="2" key="1">
    <citation type="submission" date="2018-07" db="EMBL/GenBank/DDBJ databases">
        <authorList>
            <person name="Gao Z.-S."/>
            <person name="Jia H.-M."/>
            <person name="Jia H.-J."/>
            <person name="Cai Q.-L."/>
            <person name="Wang Y."/>
            <person name="Zhao H.-B."/>
        </authorList>
    </citation>
    <scope>NUCLEOTIDE SEQUENCE</scope>
    <source>
        <tissue evidence="2">Leaves</tissue>
    </source>
</reference>
<sequence>MKTKLEGHENRILKQEYDKLKAENDIMKGAMANPVCKNCGAQLFLKFLGRPLSSLATPIPLPSSNSVHGGATFEKSPSMRKLAKLTNSSLRSESHPLTSNSLFTGGERKDKYFYSLEAAEEQLLLLGGVMQMGVLLSGLTPPIHYKHKEDVASSSQAVGY</sequence>
<evidence type="ECO:0000313" key="1">
    <source>
        <dbReference type="EMBL" id="KAB1225128.1"/>
    </source>
</evidence>
<accession>A0A6A1WPZ2</accession>
<evidence type="ECO:0000313" key="2">
    <source>
        <dbReference type="EMBL" id="KAB1226666.1"/>
    </source>
</evidence>